<reference evidence="2 3" key="1">
    <citation type="journal article" date="2013" name="PLoS Genet.">
        <title>The genome and development-dependent transcriptomes of Pyronema confluens: a window into fungal evolution.</title>
        <authorList>
            <person name="Traeger S."/>
            <person name="Altegoer F."/>
            <person name="Freitag M."/>
            <person name="Gabaldon T."/>
            <person name="Kempken F."/>
            <person name="Kumar A."/>
            <person name="Marcet-Houben M."/>
            <person name="Poggeler S."/>
            <person name="Stajich J.E."/>
            <person name="Nowrousian M."/>
        </authorList>
    </citation>
    <scope>NUCLEOTIDE SEQUENCE [LARGE SCALE GENOMIC DNA]</scope>
    <source>
        <strain evidence="3">CBS 100304</strain>
        <tissue evidence="2">Vegetative mycelium</tissue>
    </source>
</reference>
<protein>
    <submittedName>
        <fullName evidence="2">Uncharacterized protein</fullName>
    </submittedName>
</protein>
<keyword evidence="3" id="KW-1185">Reference proteome</keyword>
<dbReference type="Proteomes" id="UP000018144">
    <property type="component" value="Unassembled WGS sequence"/>
</dbReference>
<evidence type="ECO:0000313" key="2">
    <source>
        <dbReference type="EMBL" id="CCX06572.1"/>
    </source>
</evidence>
<evidence type="ECO:0000313" key="3">
    <source>
        <dbReference type="Proteomes" id="UP000018144"/>
    </source>
</evidence>
<name>U4KX52_PYROM</name>
<gene>
    <name evidence="2" type="ORF">PCON_06159</name>
</gene>
<dbReference type="EMBL" id="HF935298">
    <property type="protein sequence ID" value="CCX06572.1"/>
    <property type="molecule type" value="Genomic_DNA"/>
</dbReference>
<feature type="region of interest" description="Disordered" evidence="1">
    <location>
        <begin position="1"/>
        <end position="80"/>
    </location>
</feature>
<accession>U4KX52</accession>
<evidence type="ECO:0000256" key="1">
    <source>
        <dbReference type="SAM" id="MobiDB-lite"/>
    </source>
</evidence>
<sequence>MPPITRSKSKALMRRSSPYPITTTKERRLFESSLDDEDDASNAGSESSKLQRIREPHSNYDYNNDNSCVTQDEEEEEEEYKLPALLPEELREIQNSNTGVECSDSELSDLCSVFNEYNPLVDEPQPWPPGTGVAFPDSVLSDICSVLNEYNHDVDGPVRDGMTFVDGRWQREEEGEYELPPLLPEEFREVQNSNTGVECSDSELSDLCSVFNEYHPDVDGPIPDGKSISDFVDGRWT</sequence>
<proteinExistence type="predicted"/>
<organism evidence="2 3">
    <name type="scientific">Pyronema omphalodes (strain CBS 100304)</name>
    <name type="common">Pyronema confluens</name>
    <dbReference type="NCBI Taxonomy" id="1076935"/>
    <lineage>
        <taxon>Eukaryota</taxon>
        <taxon>Fungi</taxon>
        <taxon>Dikarya</taxon>
        <taxon>Ascomycota</taxon>
        <taxon>Pezizomycotina</taxon>
        <taxon>Pezizomycetes</taxon>
        <taxon>Pezizales</taxon>
        <taxon>Pyronemataceae</taxon>
        <taxon>Pyronema</taxon>
    </lineage>
</organism>
<dbReference type="AlphaFoldDB" id="U4KX52"/>
<feature type="compositionally biased region" description="Polar residues" evidence="1">
    <location>
        <begin position="60"/>
        <end position="70"/>
    </location>
</feature>